<comment type="caution">
    <text evidence="3">The sequence shown here is derived from an EMBL/GenBank/DDBJ whole genome shotgun (WGS) entry which is preliminary data.</text>
</comment>
<evidence type="ECO:0000313" key="3">
    <source>
        <dbReference type="EMBL" id="RDH43864.1"/>
    </source>
</evidence>
<feature type="domain" description="Ice-binding protein C-terminal" evidence="2">
    <location>
        <begin position="266"/>
        <end position="286"/>
    </location>
</feature>
<organism evidence="3 4">
    <name type="scientific">Zooshikella ganghwensis</name>
    <dbReference type="NCBI Taxonomy" id="202772"/>
    <lineage>
        <taxon>Bacteria</taxon>
        <taxon>Pseudomonadati</taxon>
        <taxon>Pseudomonadota</taxon>
        <taxon>Gammaproteobacteria</taxon>
        <taxon>Oceanospirillales</taxon>
        <taxon>Zooshikellaceae</taxon>
        <taxon>Zooshikella</taxon>
    </lineage>
</organism>
<dbReference type="Pfam" id="PF07589">
    <property type="entry name" value="PEP-CTERM"/>
    <property type="match status" value="1"/>
</dbReference>
<keyword evidence="1" id="KW-0732">Signal</keyword>
<dbReference type="NCBIfam" id="TIGR02595">
    <property type="entry name" value="PEP_CTERM"/>
    <property type="match status" value="1"/>
</dbReference>
<accession>A0A4P9VN83</accession>
<evidence type="ECO:0000313" key="4">
    <source>
        <dbReference type="Proteomes" id="UP000257039"/>
    </source>
</evidence>
<keyword evidence="4" id="KW-1185">Reference proteome</keyword>
<name>A0A4P9VN83_9GAMM</name>
<feature type="chain" id="PRO_5020337153" evidence="1">
    <location>
        <begin position="24"/>
        <end position="289"/>
    </location>
</feature>
<dbReference type="EMBL" id="NDXW01000001">
    <property type="protein sequence ID" value="RDH43864.1"/>
    <property type="molecule type" value="Genomic_DNA"/>
</dbReference>
<sequence length="289" mass="30310">MRLSNITKLFTVSCLAAAVNTQAGILDFSLVDGSGIFQNATVGGGTFVAPTIITDTNFNGGLDVFSQLSWGEPIGDGDQSNLQLVSHKSVAIEALNTPYELSVITHNNNVLNGAFATLATAQILGALSMSSTLGAGFQSAEIMGIPLAAATAAVLGDADVPDDLVMPADYGSSLVTLFDIAFNETLNAGDCPFGNPRGSICDDFFTLTTDSGFPVTLDIMIDDMAYELFIYSSFDADGSTIELGPDYFTAENAATNLYTFARLTKVPEPTSVALLSLGLLLASRRKLKN</sequence>
<feature type="signal peptide" evidence="1">
    <location>
        <begin position="1"/>
        <end position="23"/>
    </location>
</feature>
<reference evidence="3 4" key="1">
    <citation type="submission" date="2017-04" db="EMBL/GenBank/DDBJ databases">
        <title>Draft genome sequence of Zooshikella ganghwensis VG4 isolated from Red Sea sediments.</title>
        <authorList>
            <person name="Rehman Z."/>
            <person name="Alam I."/>
            <person name="Kamau A."/>
            <person name="Bajic V."/>
            <person name="Leiknes T."/>
        </authorList>
    </citation>
    <scope>NUCLEOTIDE SEQUENCE [LARGE SCALE GENOMIC DNA]</scope>
    <source>
        <strain evidence="3 4">VG4</strain>
    </source>
</reference>
<dbReference type="InterPro" id="IPR013424">
    <property type="entry name" value="Ice-binding_C"/>
</dbReference>
<evidence type="ECO:0000259" key="2">
    <source>
        <dbReference type="Pfam" id="PF07589"/>
    </source>
</evidence>
<evidence type="ECO:0000256" key="1">
    <source>
        <dbReference type="SAM" id="SignalP"/>
    </source>
</evidence>
<protein>
    <submittedName>
        <fullName evidence="3">PEP-CTERM sorting domain-containing protein</fullName>
    </submittedName>
</protein>
<dbReference type="AlphaFoldDB" id="A0A4P9VN83"/>
<dbReference type="Proteomes" id="UP000257039">
    <property type="component" value="Unassembled WGS sequence"/>
</dbReference>
<dbReference type="RefSeq" id="WP_094787101.1">
    <property type="nucleotide sequence ID" value="NZ_NDXW01000001.1"/>
</dbReference>
<gene>
    <name evidence="3" type="ORF">B9G39_10645</name>
</gene>
<proteinExistence type="predicted"/>